<evidence type="ECO:0000256" key="1">
    <source>
        <dbReference type="SAM" id="MobiDB-lite"/>
    </source>
</evidence>
<organism evidence="2">
    <name type="scientific">Human immunodeficiency virus 2</name>
    <dbReference type="NCBI Taxonomy" id="11709"/>
    <lineage>
        <taxon>Viruses</taxon>
        <taxon>Riboviria</taxon>
        <taxon>Pararnavirae</taxon>
        <taxon>Artverviricota</taxon>
        <taxon>Revtraviricetes</taxon>
        <taxon>Ortervirales</taxon>
        <taxon>Retroviridae</taxon>
        <taxon>Orthoretrovirinae</taxon>
        <taxon>Lentivirus</taxon>
        <taxon>Lentivirus humimdef2</taxon>
    </lineage>
</organism>
<evidence type="ECO:0000313" key="2">
    <source>
        <dbReference type="EMBL" id="AAC04227.1"/>
    </source>
</evidence>
<organismHost>
    <name type="scientific">Homo sapiens</name>
    <name type="common">Human</name>
    <dbReference type="NCBI Taxonomy" id="9606"/>
</organismHost>
<protein>
    <submittedName>
        <fullName evidence="2">Nef protein</fullName>
    </submittedName>
</protein>
<feature type="non-terminal residue" evidence="2">
    <location>
        <position position="1"/>
    </location>
</feature>
<dbReference type="EMBL" id="U76641">
    <property type="protein sequence ID" value="AAC04227.1"/>
    <property type="molecule type" value="Genomic_DNA"/>
</dbReference>
<feature type="region of interest" description="Disordered" evidence="1">
    <location>
        <begin position="1"/>
        <end position="24"/>
    </location>
</feature>
<gene>
    <name evidence="2" type="primary">nef</name>
</gene>
<accession>O57051</accession>
<name>O57051_9HIV2</name>
<sequence length="49" mass="5330">IGSAGSKRPSRRSPGYEKNSYERVKKVIEDTGTCEKKTACSPKKNQAGT</sequence>
<proteinExistence type="predicted"/>
<reference evidence="2" key="1">
    <citation type="journal article" date="1998" name="J. Infect. Dis.">
        <title>Evidence of Nef truncation in human immunodeficiency virus type 2 infection.</title>
        <authorList>
            <person name="Switzer W.M."/>
            <person name="Wiktor S."/>
            <person name="Soriano V."/>
            <person name="Silva-Graca A."/>
            <person name="Mansinho K."/>
            <person name="Coulibaly I.M."/>
            <person name="Ekpini E."/>
            <person name="Greenberg A.E."/>
            <person name="Folks T.M."/>
            <person name="Heneine W."/>
        </authorList>
    </citation>
    <scope>NUCLEOTIDE SEQUENCE</scope>
</reference>